<protein>
    <submittedName>
        <fullName evidence="1">Uncharacterized protein</fullName>
    </submittedName>
</protein>
<dbReference type="AlphaFoldDB" id="A0A4C1TRC7"/>
<name>A0A4C1TRC7_EUMVA</name>
<sequence>MRFGHLEGMNESRPTKRIYRANVCDGKVGKGRPRESHADCTDWLLKKGQILNTRNRRPCLKSLMDVSEAREICQEIYSLPTRGISMIGIGSRPKNTRGKRWNTSPSNYLLTAQPGHRVDKLPLDDGVEGPTIYGCRKIL</sequence>
<comment type="caution">
    <text evidence="1">The sequence shown here is derived from an EMBL/GenBank/DDBJ whole genome shotgun (WGS) entry which is preliminary data.</text>
</comment>
<dbReference type="EMBL" id="BGZK01000080">
    <property type="protein sequence ID" value="GBP16528.1"/>
    <property type="molecule type" value="Genomic_DNA"/>
</dbReference>
<reference evidence="1 2" key="1">
    <citation type="journal article" date="2019" name="Commun. Biol.">
        <title>The bagworm genome reveals a unique fibroin gene that provides high tensile strength.</title>
        <authorList>
            <person name="Kono N."/>
            <person name="Nakamura H."/>
            <person name="Ohtoshi R."/>
            <person name="Tomita M."/>
            <person name="Numata K."/>
            <person name="Arakawa K."/>
        </authorList>
    </citation>
    <scope>NUCLEOTIDE SEQUENCE [LARGE SCALE GENOMIC DNA]</scope>
</reference>
<proteinExistence type="predicted"/>
<evidence type="ECO:0000313" key="2">
    <source>
        <dbReference type="Proteomes" id="UP000299102"/>
    </source>
</evidence>
<accession>A0A4C1TRC7</accession>
<keyword evidence="2" id="KW-1185">Reference proteome</keyword>
<dbReference type="Proteomes" id="UP000299102">
    <property type="component" value="Unassembled WGS sequence"/>
</dbReference>
<gene>
    <name evidence="1" type="ORF">EVAR_19328_1</name>
</gene>
<dbReference type="OrthoDB" id="10262769at2759"/>
<organism evidence="1 2">
    <name type="scientific">Eumeta variegata</name>
    <name type="common">Bagworm moth</name>
    <name type="synonym">Eumeta japonica</name>
    <dbReference type="NCBI Taxonomy" id="151549"/>
    <lineage>
        <taxon>Eukaryota</taxon>
        <taxon>Metazoa</taxon>
        <taxon>Ecdysozoa</taxon>
        <taxon>Arthropoda</taxon>
        <taxon>Hexapoda</taxon>
        <taxon>Insecta</taxon>
        <taxon>Pterygota</taxon>
        <taxon>Neoptera</taxon>
        <taxon>Endopterygota</taxon>
        <taxon>Lepidoptera</taxon>
        <taxon>Glossata</taxon>
        <taxon>Ditrysia</taxon>
        <taxon>Tineoidea</taxon>
        <taxon>Psychidae</taxon>
        <taxon>Oiketicinae</taxon>
        <taxon>Eumeta</taxon>
    </lineage>
</organism>
<evidence type="ECO:0000313" key="1">
    <source>
        <dbReference type="EMBL" id="GBP16528.1"/>
    </source>
</evidence>